<dbReference type="Proteomes" id="UP000633814">
    <property type="component" value="Unassembled WGS sequence"/>
</dbReference>
<gene>
    <name evidence="1" type="ORF">JAO78_005185</name>
</gene>
<protein>
    <submittedName>
        <fullName evidence="1">Head-tail connector protein</fullName>
    </submittedName>
</protein>
<proteinExistence type="predicted"/>
<sequence>MISLESIKRQCRLELDDSTEDAYLQELLDDAIEAVEQRLNRKLYADQNAIDADPAATATALILPRSVRRAVLMLISDLYENRGATSVLMLNNNPLFDQMLNPWRVYPNGY</sequence>
<dbReference type="Gene3D" id="1.10.3230.30">
    <property type="entry name" value="Phage gp6-like head-tail connector protein"/>
    <property type="match status" value="1"/>
</dbReference>
<dbReference type="Pfam" id="PF05135">
    <property type="entry name" value="Phage_connect_1"/>
    <property type="match status" value="1"/>
</dbReference>
<organism evidence="1 2">
    <name type="scientific">Alishewanella maricola</name>
    <dbReference type="NCBI Taxonomy" id="2795740"/>
    <lineage>
        <taxon>Bacteria</taxon>
        <taxon>Pseudomonadati</taxon>
        <taxon>Pseudomonadota</taxon>
        <taxon>Gammaproteobacteria</taxon>
        <taxon>Alteromonadales</taxon>
        <taxon>Alteromonadaceae</taxon>
        <taxon>Alishewanella</taxon>
    </lineage>
</organism>
<keyword evidence="2" id="KW-1185">Reference proteome</keyword>
<evidence type="ECO:0000313" key="1">
    <source>
        <dbReference type="EMBL" id="MCB5226205.1"/>
    </source>
</evidence>
<dbReference type="NCBIfam" id="TIGR01560">
    <property type="entry name" value="put_DNA_pack"/>
    <property type="match status" value="1"/>
</dbReference>
<name>A0ABS8C2H4_9ALTE</name>
<dbReference type="InterPro" id="IPR006450">
    <property type="entry name" value="Phage_HK97_gp6-like"/>
</dbReference>
<dbReference type="EMBL" id="JAEINI020000002">
    <property type="protein sequence ID" value="MCB5226205.1"/>
    <property type="molecule type" value="Genomic_DNA"/>
</dbReference>
<dbReference type="RefSeq" id="WP_226750291.1">
    <property type="nucleotide sequence ID" value="NZ_JAEINI020000002.1"/>
</dbReference>
<dbReference type="InterPro" id="IPR021146">
    <property type="entry name" value="Phage_gp6-like_head-tail"/>
</dbReference>
<evidence type="ECO:0000313" key="2">
    <source>
        <dbReference type="Proteomes" id="UP000633814"/>
    </source>
</evidence>
<reference evidence="1 2" key="1">
    <citation type="submission" date="2021-10" db="EMBL/GenBank/DDBJ databases">
        <title>Alishewanella koreense sp. nov. isolated from seawater of southwestern coast in South Korea and the proposal for the reclassification of Rheinheimera perlucida and Rheinheimera tuosuensis as Arsukibacterium perlucida and Arsukibacterium tuosuensis.</title>
        <authorList>
            <person name="Kim K.H."/>
            <person name="Ruan W."/>
            <person name="Kim K.R."/>
            <person name="Baek J.H."/>
            <person name="Jeon C.O."/>
        </authorList>
    </citation>
    <scope>NUCLEOTIDE SEQUENCE [LARGE SCALE GENOMIC DNA]</scope>
    <source>
        <strain evidence="1 2">16-MA</strain>
    </source>
</reference>
<dbReference type="CDD" id="cd08054">
    <property type="entry name" value="gp6"/>
    <property type="match status" value="1"/>
</dbReference>
<comment type="caution">
    <text evidence="1">The sequence shown here is derived from an EMBL/GenBank/DDBJ whole genome shotgun (WGS) entry which is preliminary data.</text>
</comment>
<accession>A0ABS8C2H4</accession>